<evidence type="ECO:0000256" key="4">
    <source>
        <dbReference type="ARBA" id="ARBA00022801"/>
    </source>
</evidence>
<evidence type="ECO:0000256" key="5">
    <source>
        <dbReference type="ARBA" id="ARBA00023180"/>
    </source>
</evidence>
<keyword evidence="5" id="KW-0325">Glycoprotein</keyword>
<gene>
    <name evidence="7" type="ORF">CINC_LOCUS8277</name>
</gene>
<evidence type="ECO:0000256" key="2">
    <source>
        <dbReference type="ARBA" id="ARBA00022670"/>
    </source>
</evidence>
<evidence type="ECO:0000256" key="6">
    <source>
        <dbReference type="SAM" id="SignalP"/>
    </source>
</evidence>
<dbReference type="Proteomes" id="UP001154114">
    <property type="component" value="Chromosome 26"/>
</dbReference>
<proteinExistence type="inferred from homology"/>
<keyword evidence="8" id="KW-1185">Reference proteome</keyword>
<dbReference type="PANTHER" id="PTHR11010">
    <property type="entry name" value="PROTEASE S28 PRO-X CARBOXYPEPTIDASE-RELATED"/>
    <property type="match status" value="1"/>
</dbReference>
<keyword evidence="4" id="KW-0378">Hydrolase</keyword>
<evidence type="ECO:0000256" key="1">
    <source>
        <dbReference type="ARBA" id="ARBA00011079"/>
    </source>
</evidence>
<keyword evidence="2" id="KW-0645">Protease</keyword>
<dbReference type="Pfam" id="PF05577">
    <property type="entry name" value="Peptidase_S28"/>
    <property type="match status" value="1"/>
</dbReference>
<dbReference type="InterPro" id="IPR042269">
    <property type="entry name" value="Ser_carbopepase_S28_SKS"/>
</dbReference>
<dbReference type="Gene3D" id="1.20.120.980">
    <property type="entry name" value="Serine carboxypeptidase S28, SKS domain"/>
    <property type="match status" value="1"/>
</dbReference>
<dbReference type="InterPro" id="IPR029058">
    <property type="entry name" value="AB_hydrolase_fold"/>
</dbReference>
<evidence type="ECO:0008006" key="9">
    <source>
        <dbReference type="Google" id="ProtNLM"/>
    </source>
</evidence>
<dbReference type="GO" id="GO:0008239">
    <property type="term" value="F:dipeptidyl-peptidase activity"/>
    <property type="evidence" value="ECO:0007669"/>
    <property type="project" value="TreeGrafter"/>
</dbReference>
<comment type="similarity">
    <text evidence="1">Belongs to the peptidase S28 family.</text>
</comment>
<protein>
    <recommendedName>
        <fullName evidence="9">Serine protease K12H4.7</fullName>
    </recommendedName>
</protein>
<feature type="chain" id="PRO_5040163285" description="Serine protease K12H4.7" evidence="6">
    <location>
        <begin position="22"/>
        <end position="502"/>
    </location>
</feature>
<dbReference type="EMBL" id="LR824029">
    <property type="protein sequence ID" value="CAH0598596.1"/>
    <property type="molecule type" value="Genomic_DNA"/>
</dbReference>
<evidence type="ECO:0000313" key="8">
    <source>
        <dbReference type="Proteomes" id="UP001154114"/>
    </source>
</evidence>
<keyword evidence="3 6" id="KW-0732">Signal</keyword>
<feature type="signal peptide" evidence="6">
    <location>
        <begin position="1"/>
        <end position="21"/>
    </location>
</feature>
<name>A0A9P0C0Q4_CHRIL</name>
<dbReference type="GO" id="GO:0070008">
    <property type="term" value="F:serine-type exopeptidase activity"/>
    <property type="evidence" value="ECO:0007669"/>
    <property type="project" value="InterPro"/>
</dbReference>
<accession>A0A9P0C0Q4</accession>
<evidence type="ECO:0000256" key="3">
    <source>
        <dbReference type="ARBA" id="ARBA00022729"/>
    </source>
</evidence>
<dbReference type="Gene3D" id="3.40.50.1820">
    <property type="entry name" value="alpha/beta hydrolase"/>
    <property type="match status" value="1"/>
</dbReference>
<dbReference type="GO" id="GO:0006508">
    <property type="term" value="P:proteolysis"/>
    <property type="evidence" value="ECO:0007669"/>
    <property type="project" value="UniProtKB-KW"/>
</dbReference>
<evidence type="ECO:0000313" key="7">
    <source>
        <dbReference type="EMBL" id="CAH0598596.1"/>
    </source>
</evidence>
<dbReference type="AlphaFoldDB" id="A0A9P0C0Q4"/>
<dbReference type="OrthoDB" id="1735038at2759"/>
<organism evidence="7 8">
    <name type="scientific">Chrysodeixis includens</name>
    <name type="common">Soybean looper</name>
    <name type="synonym">Pseudoplusia includens</name>
    <dbReference type="NCBI Taxonomy" id="689277"/>
    <lineage>
        <taxon>Eukaryota</taxon>
        <taxon>Metazoa</taxon>
        <taxon>Ecdysozoa</taxon>
        <taxon>Arthropoda</taxon>
        <taxon>Hexapoda</taxon>
        <taxon>Insecta</taxon>
        <taxon>Pterygota</taxon>
        <taxon>Neoptera</taxon>
        <taxon>Endopterygota</taxon>
        <taxon>Lepidoptera</taxon>
        <taxon>Glossata</taxon>
        <taxon>Ditrysia</taxon>
        <taxon>Noctuoidea</taxon>
        <taxon>Noctuidae</taxon>
        <taxon>Plusiinae</taxon>
        <taxon>Chrysodeixis</taxon>
    </lineage>
</organism>
<reference evidence="7" key="1">
    <citation type="submission" date="2021-12" db="EMBL/GenBank/DDBJ databases">
        <authorList>
            <person name="King R."/>
        </authorList>
    </citation>
    <scope>NUCLEOTIDE SEQUENCE</scope>
</reference>
<dbReference type="InterPro" id="IPR008758">
    <property type="entry name" value="Peptidase_S28"/>
</dbReference>
<sequence>MRYLGLWLGWLLLLLAVPCRARRMREPPPPTAVSRVTPVEHWLRVKLNQFMASDTRTFPMRFYYNDEFAGENIVIDIGGEWEITSGWTLGGLPYDIAKQLRAGLFYTEHRFYGKTRPFNNTEVSSLQYLSVHQALADLAQFIHYIKSDAFERGQFKSGKVVVVGCSYAGSMAAWMRQTYPHLVDVAYADSGPVLAQVAYPEFTTVIIRAIRESGGEECLSRIAMGMKQVKDLLANKTGIAQLSQIFNICTSYETFTDREVTDFLMILTSPLIDIGLVSTYLKLACAVLTNGTAPHPVQRLADLLFALNEMPCMDLNYTNILGWFRNTSYDSDASEDRVWIYQTCTEFGWYQTYTSEHEPYFPSIPQHLDYYLQHCRELFFKDFNEERVRQGVKRTNMMFGGLTHRPDHLISVAGTHDPWSVLAPNASHGHTKSPVYVIPRATHCQALRDSRRDDSQELRNARKAVLDFMYENVYGMTPLSGATHTEATPVLLGLAAAVQFLH</sequence>
<dbReference type="SUPFAM" id="SSF53474">
    <property type="entry name" value="alpha/beta-Hydrolases"/>
    <property type="match status" value="2"/>
</dbReference>
<dbReference type="PANTHER" id="PTHR11010:SF5">
    <property type="entry name" value="RE36938P-RELATED"/>
    <property type="match status" value="1"/>
</dbReference>